<keyword evidence="2" id="KW-1185">Reference proteome</keyword>
<gene>
    <name evidence="1" type="ORF">FHX42_005233</name>
</gene>
<evidence type="ECO:0000313" key="1">
    <source>
        <dbReference type="EMBL" id="MBA8827826.1"/>
    </source>
</evidence>
<dbReference type="Proteomes" id="UP000569329">
    <property type="component" value="Unassembled WGS sequence"/>
</dbReference>
<dbReference type="RefSeq" id="WP_182546980.1">
    <property type="nucleotide sequence ID" value="NZ_JACGWZ010000010.1"/>
</dbReference>
<organism evidence="1 2">
    <name type="scientific">Halosaccharopolyspora lacisalsi</name>
    <dbReference type="NCBI Taxonomy" id="1000566"/>
    <lineage>
        <taxon>Bacteria</taxon>
        <taxon>Bacillati</taxon>
        <taxon>Actinomycetota</taxon>
        <taxon>Actinomycetes</taxon>
        <taxon>Pseudonocardiales</taxon>
        <taxon>Pseudonocardiaceae</taxon>
        <taxon>Halosaccharopolyspora</taxon>
    </lineage>
</organism>
<proteinExistence type="predicted"/>
<accession>A0A839E5C5</accession>
<dbReference type="AlphaFoldDB" id="A0A839E5C5"/>
<sequence>MSTEDTPRGPTPPEEITDAVLLDAANLRLQAERLHQREQQATPEIFGHAGVAASMQTFLGEASAYLSQRADHLDQITRAALAEHRDPHSPGEDGDE</sequence>
<name>A0A839E5C5_9PSEU</name>
<comment type="caution">
    <text evidence="1">The sequence shown here is derived from an EMBL/GenBank/DDBJ whole genome shotgun (WGS) entry which is preliminary data.</text>
</comment>
<evidence type="ECO:0000313" key="2">
    <source>
        <dbReference type="Proteomes" id="UP000569329"/>
    </source>
</evidence>
<dbReference type="EMBL" id="JACGWZ010000010">
    <property type="protein sequence ID" value="MBA8827826.1"/>
    <property type="molecule type" value="Genomic_DNA"/>
</dbReference>
<protein>
    <submittedName>
        <fullName evidence="1">Uncharacterized protein</fullName>
    </submittedName>
</protein>
<reference evidence="1 2" key="1">
    <citation type="submission" date="2020-07" db="EMBL/GenBank/DDBJ databases">
        <title>Sequencing the genomes of 1000 actinobacteria strains.</title>
        <authorList>
            <person name="Klenk H.-P."/>
        </authorList>
    </citation>
    <scope>NUCLEOTIDE SEQUENCE [LARGE SCALE GENOMIC DNA]</scope>
    <source>
        <strain evidence="1 2">DSM 45975</strain>
    </source>
</reference>